<gene>
    <name evidence="1" type="ordered locus">midi_01087</name>
</gene>
<dbReference type="Proteomes" id="UP000006639">
    <property type="component" value="Chromosome"/>
</dbReference>
<dbReference type="AlphaFoldDB" id="F7XU05"/>
<sequence length="37" mass="3675">MPHRKVIGIAGPAASGESLLANSLLSNAPPRASCSSN</sequence>
<evidence type="ECO:0000313" key="1">
    <source>
        <dbReference type="EMBL" id="AEI89364.1"/>
    </source>
</evidence>
<protein>
    <submittedName>
        <fullName evidence="1">Uncharacterized protein</fullName>
    </submittedName>
</protein>
<accession>F7XU05</accession>
<name>F7XU05_MIDMI</name>
<dbReference type="STRING" id="696127.midi_01087"/>
<dbReference type="EMBL" id="CP002130">
    <property type="protein sequence ID" value="AEI89364.1"/>
    <property type="molecule type" value="Genomic_DNA"/>
</dbReference>
<proteinExistence type="predicted"/>
<dbReference type="KEGG" id="mmn:midi_01087"/>
<reference evidence="1 2" key="1">
    <citation type="journal article" date="2011" name="Mol. Biol. Evol.">
        <title>Phylogenomic evidence for the presence of a flagellum and cbb3 oxidase in the free-living mitochondrial ancestor.</title>
        <authorList>
            <person name="Sassera D."/>
            <person name="Lo N."/>
            <person name="Epis S."/>
            <person name="D'Auria G."/>
            <person name="Montagna M."/>
            <person name="Comandatore F."/>
            <person name="Horner D."/>
            <person name="Pereto J."/>
            <person name="Luciano A.M."/>
            <person name="Franciosi F."/>
            <person name="Ferri E."/>
            <person name="Crotti E."/>
            <person name="Bazzocchi C."/>
            <person name="Daffonchio D."/>
            <person name="Sacchi L."/>
            <person name="Moya A."/>
            <person name="Latorre A."/>
            <person name="Bandi C."/>
        </authorList>
    </citation>
    <scope>NUCLEOTIDE SEQUENCE [LARGE SCALE GENOMIC DNA]</scope>
    <source>
        <strain evidence="1 2">IricVA</strain>
    </source>
</reference>
<organism evidence="1 2">
    <name type="scientific">Midichloria mitochondrii (strain IricVA)</name>
    <dbReference type="NCBI Taxonomy" id="696127"/>
    <lineage>
        <taxon>Bacteria</taxon>
        <taxon>Pseudomonadati</taxon>
        <taxon>Pseudomonadota</taxon>
        <taxon>Alphaproteobacteria</taxon>
        <taxon>Rickettsiales</taxon>
        <taxon>Candidatus Midichloriaceae</taxon>
        <taxon>Candidatus Midichloria</taxon>
    </lineage>
</organism>
<dbReference type="HOGENOM" id="CLU_3345989_0_0_5"/>
<evidence type="ECO:0000313" key="2">
    <source>
        <dbReference type="Proteomes" id="UP000006639"/>
    </source>
</evidence>
<keyword evidence="2" id="KW-1185">Reference proteome</keyword>